<evidence type="ECO:0000313" key="2">
    <source>
        <dbReference type="EMBL" id="ABW31050.1"/>
    </source>
</evidence>
<keyword evidence="3" id="KW-1185">Reference proteome</keyword>
<dbReference type="KEGG" id="amr:AM1_6118"/>
<protein>
    <submittedName>
        <fullName evidence="2">Uncharacterized protein</fullName>
    </submittedName>
</protein>
<feature type="transmembrane region" description="Helical" evidence="1">
    <location>
        <begin position="131"/>
        <end position="154"/>
    </location>
</feature>
<organism evidence="2 3">
    <name type="scientific">Acaryochloris marina (strain MBIC 11017)</name>
    <dbReference type="NCBI Taxonomy" id="329726"/>
    <lineage>
        <taxon>Bacteria</taxon>
        <taxon>Bacillati</taxon>
        <taxon>Cyanobacteriota</taxon>
        <taxon>Cyanophyceae</taxon>
        <taxon>Acaryochloridales</taxon>
        <taxon>Acaryochloridaceae</taxon>
        <taxon>Acaryochloris</taxon>
    </lineage>
</organism>
<keyword evidence="1" id="KW-0472">Membrane</keyword>
<reference evidence="2 3" key="1">
    <citation type="journal article" date="2008" name="Proc. Natl. Acad. Sci. U.S.A.">
        <title>Niche adaptation and genome expansion in the chlorophyll d-producing cyanobacterium Acaryochloris marina.</title>
        <authorList>
            <person name="Swingley W.D."/>
            <person name="Chen M."/>
            <person name="Cheung P.C."/>
            <person name="Conrad A.L."/>
            <person name="Dejesa L.C."/>
            <person name="Hao J."/>
            <person name="Honchak B.M."/>
            <person name="Karbach L.E."/>
            <person name="Kurdoglu A."/>
            <person name="Lahiri S."/>
            <person name="Mastrian S.D."/>
            <person name="Miyashita H."/>
            <person name="Page L."/>
            <person name="Ramakrishna P."/>
            <person name="Satoh S."/>
            <person name="Sattley W.M."/>
            <person name="Shimada Y."/>
            <person name="Taylor H.L."/>
            <person name="Tomo T."/>
            <person name="Tsuchiya T."/>
            <person name="Wang Z.T."/>
            <person name="Raymond J."/>
            <person name="Mimuro M."/>
            <person name="Blankenship R.E."/>
            <person name="Touchman J.W."/>
        </authorList>
    </citation>
    <scope>NUCLEOTIDE SEQUENCE [LARGE SCALE GENOMIC DNA]</scope>
    <source>
        <strain evidence="3">MBIC 11017</strain>
    </source>
</reference>
<proteinExistence type="predicted"/>
<feature type="transmembrane region" description="Helical" evidence="1">
    <location>
        <begin position="206"/>
        <end position="234"/>
    </location>
</feature>
<dbReference type="Proteomes" id="UP000000268">
    <property type="component" value="Chromosome"/>
</dbReference>
<evidence type="ECO:0000256" key="1">
    <source>
        <dbReference type="SAM" id="Phobius"/>
    </source>
</evidence>
<dbReference type="STRING" id="329726.AM1_6118"/>
<accession>B0C4R2</accession>
<evidence type="ECO:0000313" key="3">
    <source>
        <dbReference type="Proteomes" id="UP000000268"/>
    </source>
</evidence>
<sequence length="246" mass="26479">MIEFSSIPFLFIAQSLFLLTAASHTKRRMRSPHTGSTGIIVISSLSLWGGLSTYLSTSGVYATSAFLSLMPGLWLPFIPFIIVGLILLALPFTRISVQDVALAVPSHWWVGIQALRILALGTLLKTTTGHFPVHVELAVGLTDAAFGMSGVFIYRLAKSHRISVDALALWHVIGLLIIILPGELAIQTGLPGKFQIFSAPPTAEIMLAFPMVLAPSLVVPIFLMLNILGAYAALRTEHLGSKKPAL</sequence>
<dbReference type="HOGENOM" id="CLU_1127148_0_0_3"/>
<dbReference type="EMBL" id="CP000828">
    <property type="protein sequence ID" value="ABW31050.1"/>
    <property type="molecule type" value="Genomic_DNA"/>
</dbReference>
<dbReference type="AlphaFoldDB" id="B0C4R2"/>
<keyword evidence="1" id="KW-1133">Transmembrane helix</keyword>
<feature type="transmembrane region" description="Helical" evidence="1">
    <location>
        <begin position="100"/>
        <end position="119"/>
    </location>
</feature>
<dbReference type="eggNOG" id="ENOG50341T9">
    <property type="taxonomic scope" value="Bacteria"/>
</dbReference>
<dbReference type="RefSeq" id="WP_012166246.1">
    <property type="nucleotide sequence ID" value="NC_009925.1"/>
</dbReference>
<feature type="transmembrane region" description="Helical" evidence="1">
    <location>
        <begin position="73"/>
        <end position="93"/>
    </location>
</feature>
<feature type="transmembrane region" description="Helical" evidence="1">
    <location>
        <begin position="37"/>
        <end position="61"/>
    </location>
</feature>
<gene>
    <name evidence="2" type="ordered locus">AM1_6118</name>
</gene>
<feature type="transmembrane region" description="Helical" evidence="1">
    <location>
        <begin position="6"/>
        <end position="25"/>
    </location>
</feature>
<keyword evidence="1" id="KW-0812">Transmembrane</keyword>
<name>B0C4R2_ACAM1</name>
<feature type="transmembrane region" description="Helical" evidence="1">
    <location>
        <begin position="166"/>
        <end position="186"/>
    </location>
</feature>